<dbReference type="GO" id="GO:0005658">
    <property type="term" value="C:alpha DNA polymerase:primase complex"/>
    <property type="evidence" value="ECO:0000318"/>
    <property type="project" value="GO_Central"/>
</dbReference>
<dbReference type="InParanoid" id="D6WVB2"/>
<dbReference type="GO" id="GO:0051539">
    <property type="term" value="F:4 iron, 4 sulfur cluster binding"/>
    <property type="evidence" value="ECO:0007669"/>
    <property type="project" value="UniProtKB-KW"/>
</dbReference>
<evidence type="ECO:0000256" key="1">
    <source>
        <dbReference type="ARBA" id="ARBA00001966"/>
    </source>
</evidence>
<dbReference type="eggNOG" id="KOG2267">
    <property type="taxonomic scope" value="Eukaryota"/>
</dbReference>
<dbReference type="Pfam" id="PF04104">
    <property type="entry name" value="DNA_primase_lrg"/>
    <property type="match status" value="1"/>
</dbReference>
<dbReference type="Pfam" id="PF26466">
    <property type="entry name" value="DNA_primase_lrg_N"/>
    <property type="match status" value="1"/>
</dbReference>
<dbReference type="Gene3D" id="1.20.930.80">
    <property type="match status" value="1"/>
</dbReference>
<evidence type="ECO:0000256" key="3">
    <source>
        <dbReference type="ARBA" id="ARBA00022515"/>
    </source>
</evidence>
<evidence type="ECO:0000256" key="2">
    <source>
        <dbReference type="ARBA" id="ARBA00022485"/>
    </source>
</evidence>
<dbReference type="PANTHER" id="PTHR10537:SF3">
    <property type="entry name" value="DNA PRIMASE LARGE SUBUNIT"/>
    <property type="match status" value="1"/>
</dbReference>
<keyword evidence="5" id="KW-0479">Metal-binding</keyword>
<reference evidence="9 10" key="1">
    <citation type="journal article" date="2008" name="Nature">
        <title>The genome of the model beetle and pest Tribolium castaneum.</title>
        <authorList>
            <consortium name="Tribolium Genome Sequencing Consortium"/>
            <person name="Richards S."/>
            <person name="Gibbs R.A."/>
            <person name="Weinstock G.M."/>
            <person name="Brown S.J."/>
            <person name="Denell R."/>
            <person name="Beeman R.W."/>
            <person name="Gibbs R."/>
            <person name="Beeman R.W."/>
            <person name="Brown S.J."/>
            <person name="Bucher G."/>
            <person name="Friedrich M."/>
            <person name="Grimmelikhuijzen C.J."/>
            <person name="Klingler M."/>
            <person name="Lorenzen M."/>
            <person name="Richards S."/>
            <person name="Roth S."/>
            <person name="Schroder R."/>
            <person name="Tautz D."/>
            <person name="Zdobnov E.M."/>
            <person name="Muzny D."/>
            <person name="Gibbs R.A."/>
            <person name="Weinstock G.M."/>
            <person name="Attaway T."/>
            <person name="Bell S."/>
            <person name="Buhay C.J."/>
            <person name="Chandrabose M.N."/>
            <person name="Chavez D."/>
            <person name="Clerk-Blankenburg K.P."/>
            <person name="Cree A."/>
            <person name="Dao M."/>
            <person name="Davis C."/>
            <person name="Chacko J."/>
            <person name="Dinh H."/>
            <person name="Dugan-Rocha S."/>
            <person name="Fowler G."/>
            <person name="Garner T.T."/>
            <person name="Garnes J."/>
            <person name="Gnirke A."/>
            <person name="Hawes A."/>
            <person name="Hernandez J."/>
            <person name="Hines S."/>
            <person name="Holder M."/>
            <person name="Hume J."/>
            <person name="Jhangiani S.N."/>
            <person name="Joshi V."/>
            <person name="Khan Z.M."/>
            <person name="Jackson L."/>
            <person name="Kovar C."/>
            <person name="Kowis A."/>
            <person name="Lee S."/>
            <person name="Lewis L.R."/>
            <person name="Margolis J."/>
            <person name="Morgan M."/>
            <person name="Nazareth L.V."/>
            <person name="Nguyen N."/>
            <person name="Okwuonu G."/>
            <person name="Parker D."/>
            <person name="Richards S."/>
            <person name="Ruiz S.J."/>
            <person name="Santibanez J."/>
            <person name="Savard J."/>
            <person name="Scherer S.E."/>
            <person name="Schneider B."/>
            <person name="Sodergren E."/>
            <person name="Tautz D."/>
            <person name="Vattahil S."/>
            <person name="Villasana D."/>
            <person name="White C.S."/>
            <person name="Wright R."/>
            <person name="Park Y."/>
            <person name="Beeman R.W."/>
            <person name="Lord J."/>
            <person name="Oppert B."/>
            <person name="Lorenzen M."/>
            <person name="Brown S."/>
            <person name="Wang L."/>
            <person name="Savard J."/>
            <person name="Tautz D."/>
            <person name="Richards S."/>
            <person name="Weinstock G."/>
            <person name="Gibbs R.A."/>
            <person name="Liu Y."/>
            <person name="Worley K."/>
            <person name="Weinstock G."/>
            <person name="Elsik C.G."/>
            <person name="Reese J.T."/>
            <person name="Elhaik E."/>
            <person name="Landan G."/>
            <person name="Graur D."/>
            <person name="Arensburger P."/>
            <person name="Atkinson P."/>
            <person name="Beeman R.W."/>
            <person name="Beidler J."/>
            <person name="Brown S.J."/>
            <person name="Demuth J.P."/>
            <person name="Drury D.W."/>
            <person name="Du Y.Z."/>
            <person name="Fujiwara H."/>
            <person name="Lorenzen M."/>
            <person name="Maselli V."/>
            <person name="Osanai M."/>
            <person name="Park Y."/>
            <person name="Robertson H.M."/>
            <person name="Tu Z."/>
            <person name="Wang J.J."/>
            <person name="Wang S."/>
            <person name="Richards S."/>
            <person name="Song H."/>
            <person name="Zhang L."/>
            <person name="Sodergren E."/>
            <person name="Werner D."/>
            <person name="Stanke M."/>
            <person name="Morgenstern B."/>
            <person name="Solovyev V."/>
            <person name="Kosarev P."/>
            <person name="Brown G."/>
            <person name="Chen H.C."/>
            <person name="Ermolaeva O."/>
            <person name="Hlavina W."/>
            <person name="Kapustin Y."/>
            <person name="Kiryutin B."/>
            <person name="Kitts P."/>
            <person name="Maglott D."/>
            <person name="Pruitt K."/>
            <person name="Sapojnikov V."/>
            <person name="Souvorov A."/>
            <person name="Mackey A.J."/>
            <person name="Waterhouse R.M."/>
            <person name="Wyder S."/>
            <person name="Zdobnov E.M."/>
            <person name="Zdobnov E.M."/>
            <person name="Wyder S."/>
            <person name="Kriventseva E.V."/>
            <person name="Kadowaki T."/>
            <person name="Bork P."/>
            <person name="Aranda M."/>
            <person name="Bao R."/>
            <person name="Beermann A."/>
            <person name="Berns N."/>
            <person name="Bolognesi R."/>
            <person name="Bonneton F."/>
            <person name="Bopp D."/>
            <person name="Brown S.J."/>
            <person name="Bucher G."/>
            <person name="Butts T."/>
            <person name="Chaumot A."/>
            <person name="Denell R.E."/>
            <person name="Ferrier D.E."/>
            <person name="Friedrich M."/>
            <person name="Gordon C.M."/>
            <person name="Jindra M."/>
            <person name="Klingler M."/>
            <person name="Lan Q."/>
            <person name="Lattorff H.M."/>
            <person name="Laudet V."/>
            <person name="von Levetsow C."/>
            <person name="Liu Z."/>
            <person name="Lutz R."/>
            <person name="Lynch J.A."/>
            <person name="da Fonseca R.N."/>
            <person name="Posnien N."/>
            <person name="Reuter R."/>
            <person name="Roth S."/>
            <person name="Savard J."/>
            <person name="Schinko J.B."/>
            <person name="Schmitt C."/>
            <person name="Schoppmeier M."/>
            <person name="Schroder R."/>
            <person name="Shippy T.D."/>
            <person name="Simonnet F."/>
            <person name="Marques-Souza H."/>
            <person name="Tautz D."/>
            <person name="Tomoyasu Y."/>
            <person name="Trauner J."/>
            <person name="Van der Zee M."/>
            <person name="Vervoort M."/>
            <person name="Wittkopp N."/>
            <person name="Wimmer E.A."/>
            <person name="Yang X."/>
            <person name="Jones A.K."/>
            <person name="Sattelle D.B."/>
            <person name="Ebert P.R."/>
            <person name="Nelson D."/>
            <person name="Scott J.G."/>
            <person name="Beeman R.W."/>
            <person name="Muthukrishnan S."/>
            <person name="Kramer K.J."/>
            <person name="Arakane Y."/>
            <person name="Beeman R.W."/>
            <person name="Zhu Q."/>
            <person name="Hogenkamp D."/>
            <person name="Dixit R."/>
            <person name="Oppert B."/>
            <person name="Jiang H."/>
            <person name="Zou Z."/>
            <person name="Marshall J."/>
            <person name="Elpidina E."/>
            <person name="Vinokurov K."/>
            <person name="Oppert C."/>
            <person name="Zou Z."/>
            <person name="Evans J."/>
            <person name="Lu Z."/>
            <person name="Zhao P."/>
            <person name="Sumathipala N."/>
            <person name="Altincicek B."/>
            <person name="Vilcinskas A."/>
            <person name="Williams M."/>
            <person name="Hultmark D."/>
            <person name="Hetru C."/>
            <person name="Jiang H."/>
            <person name="Grimmelikhuijzen C.J."/>
            <person name="Hauser F."/>
            <person name="Cazzamali G."/>
            <person name="Williamson M."/>
            <person name="Park Y."/>
            <person name="Li B."/>
            <person name="Tanaka Y."/>
            <person name="Predel R."/>
            <person name="Neupert S."/>
            <person name="Schachtner J."/>
            <person name="Verleyen P."/>
            <person name="Raible F."/>
            <person name="Bork P."/>
            <person name="Friedrich M."/>
            <person name="Walden K.K."/>
            <person name="Robertson H.M."/>
            <person name="Angeli S."/>
            <person name="Foret S."/>
            <person name="Bucher G."/>
            <person name="Schuetz S."/>
            <person name="Maleszka R."/>
            <person name="Wimmer E.A."/>
            <person name="Beeman R.W."/>
            <person name="Lorenzen M."/>
            <person name="Tomoyasu Y."/>
            <person name="Miller S.C."/>
            <person name="Grossmann D."/>
            <person name="Bucher G."/>
        </authorList>
    </citation>
    <scope>NUCLEOTIDE SEQUENCE [LARGE SCALE GENOMIC DNA]</scope>
    <source>
        <strain evidence="9 10">Georgia GA2</strain>
    </source>
</reference>
<evidence type="ECO:0000313" key="9">
    <source>
        <dbReference type="EMBL" id="EFA07750.2"/>
    </source>
</evidence>
<dbReference type="InterPro" id="IPR058560">
    <property type="entry name" value="DNA_primase_C"/>
</dbReference>
<keyword evidence="3" id="KW-0639">Primosome</keyword>
<evidence type="ECO:0000256" key="4">
    <source>
        <dbReference type="ARBA" id="ARBA00022705"/>
    </source>
</evidence>
<evidence type="ECO:0000256" key="7">
    <source>
        <dbReference type="ARBA" id="ARBA00023014"/>
    </source>
</evidence>
<dbReference type="GO" id="GO:0006269">
    <property type="term" value="P:DNA replication, synthesis of primer"/>
    <property type="evidence" value="ECO:0000318"/>
    <property type="project" value="GO_Central"/>
</dbReference>
<evidence type="ECO:0000313" key="10">
    <source>
        <dbReference type="Proteomes" id="UP000007266"/>
    </source>
</evidence>
<evidence type="ECO:0000256" key="5">
    <source>
        <dbReference type="ARBA" id="ARBA00022723"/>
    </source>
</evidence>
<accession>D6WVB2</accession>
<reference evidence="9 10" key="2">
    <citation type="journal article" date="2010" name="Nucleic Acids Res.">
        <title>BeetleBase in 2010: revisions to provide comprehensive genomic information for Tribolium castaneum.</title>
        <authorList>
            <person name="Kim H.S."/>
            <person name="Murphy T."/>
            <person name="Xia J."/>
            <person name="Caragea D."/>
            <person name="Park Y."/>
            <person name="Beeman R.W."/>
            <person name="Lorenzen M.D."/>
            <person name="Butcher S."/>
            <person name="Manak J.R."/>
            <person name="Brown S.J."/>
        </authorList>
    </citation>
    <scope>GENOME REANNOTATION</scope>
    <source>
        <strain evidence="9 10">Georgia GA2</strain>
    </source>
</reference>
<comment type="cofactor">
    <cofactor evidence="1">
        <name>[4Fe-4S] cluster</name>
        <dbReference type="ChEBI" id="CHEBI:49883"/>
    </cofactor>
</comment>
<name>D6WVB2_TRICA</name>
<dbReference type="STRING" id="7070.D6WVB2"/>
<dbReference type="OrthoDB" id="421393at2759"/>
<dbReference type="Proteomes" id="UP000007266">
    <property type="component" value="Linkage group 8"/>
</dbReference>
<evidence type="ECO:0000256" key="6">
    <source>
        <dbReference type="ARBA" id="ARBA00023004"/>
    </source>
</evidence>
<dbReference type="EMBL" id="KQ971363">
    <property type="protein sequence ID" value="EFA07750.2"/>
    <property type="molecule type" value="Genomic_DNA"/>
</dbReference>
<dbReference type="KEGG" id="tca:103314154"/>
<dbReference type="GO" id="GO:0046872">
    <property type="term" value="F:metal ion binding"/>
    <property type="evidence" value="ECO:0007669"/>
    <property type="project" value="UniProtKB-KW"/>
</dbReference>
<keyword evidence="7" id="KW-0411">Iron-sulfur</keyword>
<proteinExistence type="predicted"/>
<dbReference type="InterPro" id="IPR007238">
    <property type="entry name" value="DNA_primase_lsu_euk/arc"/>
</dbReference>
<dbReference type="HOGENOM" id="CLU_863902_0_0_1"/>
<evidence type="ECO:0000259" key="8">
    <source>
        <dbReference type="Pfam" id="PF04104"/>
    </source>
</evidence>
<keyword evidence="6" id="KW-0408">Iron</keyword>
<dbReference type="GO" id="GO:0006270">
    <property type="term" value="P:DNA replication initiation"/>
    <property type="evidence" value="ECO:0000318"/>
    <property type="project" value="GO_Central"/>
</dbReference>
<protein>
    <submittedName>
        <fullName evidence="9">DNA primase large subunit-like Protein</fullName>
    </submittedName>
</protein>
<dbReference type="AlphaFoldDB" id="D6WVB2"/>
<sequence>MQAIMFDFNACMYERPPLVEETLPNQIEMCRQRLILYKTLQSNDSIFINALKRVLNVKKCSLGHLLQVRDSPEIIDARKCDYISHWILRVAYSRTDHDSRAFFVRNELRWFKIRFNNMSSHARALFINKYQLTVAIEQEKKHFRLTGSWYKIYFTEVVELVKLRMYPMNDGYIFIPEHKVVFWFLQRLEKDLWNSFHHLRKIHPVCIDERLKTIISLLNLVRPNEYNFNFGKLELEQLREKWKNFPLCMKIQYENLQKNHHLKHFSRFQLGLFLKGIGLSLTNALELWKSEFIKIMSEEQFIKEHVYYFKHLYGVVGAKINYRPYNCEKIQSQGVGHGQIHGCPFKHSDNHMLAARLAKDSVSNDEIEFILALKKEKDYNKACTRYLECVHSCQIGEDTVINHPNDYFEKACQADVVDIEDLFASENY</sequence>
<keyword evidence="2" id="KW-0004">4Fe-4S</keyword>
<organism evidence="9 10">
    <name type="scientific">Tribolium castaneum</name>
    <name type="common">Red flour beetle</name>
    <dbReference type="NCBI Taxonomy" id="7070"/>
    <lineage>
        <taxon>Eukaryota</taxon>
        <taxon>Metazoa</taxon>
        <taxon>Ecdysozoa</taxon>
        <taxon>Arthropoda</taxon>
        <taxon>Hexapoda</taxon>
        <taxon>Insecta</taxon>
        <taxon>Pterygota</taxon>
        <taxon>Neoptera</taxon>
        <taxon>Endopterygota</taxon>
        <taxon>Coleoptera</taxon>
        <taxon>Polyphaga</taxon>
        <taxon>Cucujiformia</taxon>
        <taxon>Tenebrionidae</taxon>
        <taxon>Tenebrionidae incertae sedis</taxon>
        <taxon>Tribolium</taxon>
    </lineage>
</organism>
<dbReference type="PANTHER" id="PTHR10537">
    <property type="entry name" value="DNA PRIMASE LARGE SUBUNIT"/>
    <property type="match status" value="1"/>
</dbReference>
<keyword evidence="10" id="KW-1185">Reference proteome</keyword>
<gene>
    <name evidence="9" type="primary">AUGUSTUS-3.0.2_05304</name>
    <name evidence="9" type="ORF">TcasGA2_TC005304</name>
</gene>
<feature type="domain" description="DNA primase large subunit C-terminal" evidence="8">
    <location>
        <begin position="243"/>
        <end position="408"/>
    </location>
</feature>
<keyword evidence="4" id="KW-0235">DNA replication</keyword>